<accession>A0ABQ5F2U6</accession>
<dbReference type="Proteomes" id="UP001151760">
    <property type="component" value="Unassembled WGS sequence"/>
</dbReference>
<feature type="coiled-coil region" evidence="1">
    <location>
        <begin position="118"/>
        <end position="145"/>
    </location>
</feature>
<gene>
    <name evidence="2" type="ORF">Tco_0992166</name>
</gene>
<reference evidence="2" key="1">
    <citation type="journal article" date="2022" name="Int. J. Mol. Sci.">
        <title>Draft Genome of Tanacetum Coccineum: Genomic Comparison of Closely Related Tanacetum-Family Plants.</title>
        <authorList>
            <person name="Yamashiro T."/>
            <person name="Shiraishi A."/>
            <person name="Nakayama K."/>
            <person name="Satake H."/>
        </authorList>
    </citation>
    <scope>NUCLEOTIDE SEQUENCE</scope>
</reference>
<dbReference type="EMBL" id="BQNB010016904">
    <property type="protein sequence ID" value="GJT57112.1"/>
    <property type="molecule type" value="Genomic_DNA"/>
</dbReference>
<name>A0ABQ5F2U6_9ASTR</name>
<protein>
    <submittedName>
        <fullName evidence="2">Uncharacterized protein</fullName>
    </submittedName>
</protein>
<evidence type="ECO:0000313" key="3">
    <source>
        <dbReference type="Proteomes" id="UP001151760"/>
    </source>
</evidence>
<evidence type="ECO:0000313" key="2">
    <source>
        <dbReference type="EMBL" id="GJT57112.1"/>
    </source>
</evidence>
<reference evidence="2" key="2">
    <citation type="submission" date="2022-01" db="EMBL/GenBank/DDBJ databases">
        <authorList>
            <person name="Yamashiro T."/>
            <person name="Shiraishi A."/>
            <person name="Satake H."/>
            <person name="Nakayama K."/>
        </authorList>
    </citation>
    <scope>NUCLEOTIDE SEQUENCE</scope>
</reference>
<feature type="coiled-coil region" evidence="1">
    <location>
        <begin position="204"/>
        <end position="231"/>
    </location>
</feature>
<comment type="caution">
    <text evidence="2">The sequence shown here is derived from an EMBL/GenBank/DDBJ whole genome shotgun (WGS) entry which is preliminary data.</text>
</comment>
<keyword evidence="3" id="KW-1185">Reference proteome</keyword>
<evidence type="ECO:0000256" key="1">
    <source>
        <dbReference type="SAM" id="Coils"/>
    </source>
</evidence>
<keyword evidence="1" id="KW-0175">Coiled coil</keyword>
<proteinExistence type="predicted"/>
<organism evidence="2 3">
    <name type="scientific">Tanacetum coccineum</name>
    <dbReference type="NCBI Taxonomy" id="301880"/>
    <lineage>
        <taxon>Eukaryota</taxon>
        <taxon>Viridiplantae</taxon>
        <taxon>Streptophyta</taxon>
        <taxon>Embryophyta</taxon>
        <taxon>Tracheophyta</taxon>
        <taxon>Spermatophyta</taxon>
        <taxon>Magnoliopsida</taxon>
        <taxon>eudicotyledons</taxon>
        <taxon>Gunneridae</taxon>
        <taxon>Pentapetalae</taxon>
        <taxon>asterids</taxon>
        <taxon>campanulids</taxon>
        <taxon>Asterales</taxon>
        <taxon>Asteraceae</taxon>
        <taxon>Asteroideae</taxon>
        <taxon>Anthemideae</taxon>
        <taxon>Anthemidinae</taxon>
        <taxon>Tanacetum</taxon>
    </lineage>
</organism>
<sequence length="333" mass="38726">MTRQCIKPKIPKNLEWFKEKMMFAQALEVGVVLDEEHMTFLADDGLTITGQDTQELTTTAIFQTDDLDAFDSDYDEAPSTNADLMTKLSVDDSDVLSESDIDITSDNNVISYDQYLKENENEIVNESLTAELERYKEQIKFFRERQKFDLTDIEKYIDGQIRGVVVDRNAKFDSYQKEIQTLKLQLSANIVSNKVLNNQMDILKQEFYEKQDKYIEEIVDLEKKKKALDNIVYKTGQTVKTMHMLTKPQVFYDESHKIALGYQNPLYMTHAQRKQPSLYYGHTIVRKHDALFVINTEETLKLAKESKLKMNVKQNDPIAKEKKGILHPLVMLH</sequence>